<feature type="domain" description="RNA polymerase sigma-70" evidence="7">
    <location>
        <begin position="114"/>
        <end position="127"/>
    </location>
</feature>
<evidence type="ECO:0000256" key="4">
    <source>
        <dbReference type="ARBA" id="ARBA00023125"/>
    </source>
</evidence>
<dbReference type="Gene3D" id="1.10.10.10">
    <property type="entry name" value="Winged helix-like DNA-binding domain superfamily/Winged helix DNA-binding domain"/>
    <property type="match status" value="2"/>
</dbReference>
<evidence type="ECO:0000256" key="6">
    <source>
        <dbReference type="RuleBase" id="RU362124"/>
    </source>
</evidence>
<proteinExistence type="inferred from homology"/>
<keyword evidence="5 6" id="KW-0804">Transcription</keyword>
<keyword evidence="3 6" id="KW-0731">Sigma factor</keyword>
<dbReference type="Proteomes" id="UP000031419">
    <property type="component" value="Unassembled WGS sequence"/>
</dbReference>
<comment type="similarity">
    <text evidence="1 6">Belongs to the sigma-70 factor family.</text>
</comment>
<dbReference type="PROSITE" id="PS00715">
    <property type="entry name" value="SIGMA70_1"/>
    <property type="match status" value="1"/>
</dbReference>
<dbReference type="Pfam" id="PF00140">
    <property type="entry name" value="Sigma70_r1_2"/>
    <property type="match status" value="1"/>
</dbReference>
<keyword evidence="2 6" id="KW-0805">Transcription regulation</keyword>
<feature type="domain" description="RNA polymerase sigma-70" evidence="8">
    <location>
        <begin position="283"/>
        <end position="309"/>
    </location>
</feature>
<comment type="function">
    <text evidence="6">Sigma factors are initiation factors that promote the attachment of RNA polymerase to specific initiation sites and are then released.</text>
</comment>
<protein>
    <recommendedName>
        <fullName evidence="6">RNA polymerase sigma factor</fullName>
    </recommendedName>
</protein>
<accession>A0A073B3G4</accession>
<sequence>MQQAISTAGTEIERQQLEEADLVGHYLRRIGRTALLNAHDEVELAKSIEAGLYAAELLRQHEAGQRPLSAEHREELAELVREGRRAKETMINANLRLVVSVAKKYLRRGLPLADLIQEGNLGLIRAVEKFDYRRGYKFSTYAMWWIRQAITRGIADQTRTVRLPVHMVEQLNKVERLERDLEMKLNREPTVEETAEAAGIPASRVEELHQAARDAASLDLPVGEDGDTSIGSLIEDTDATTAMELVEQRAFSAELRRLLRHLPERESNILALRYGLLDGNQHTLQEVADQLGITRERVRQLEKKALAQLRSPELREPLTAWAS</sequence>
<dbReference type="EMBL" id="JNVU01000009">
    <property type="protein sequence ID" value="KEI45807.1"/>
    <property type="molecule type" value="Genomic_DNA"/>
</dbReference>
<dbReference type="InterPro" id="IPR007630">
    <property type="entry name" value="RNA_pol_sigma70_r4"/>
</dbReference>
<dbReference type="InterPro" id="IPR000943">
    <property type="entry name" value="RNA_pol_sigma70"/>
</dbReference>
<keyword evidence="10" id="KW-1185">Reference proteome</keyword>
<dbReference type="InterPro" id="IPR013325">
    <property type="entry name" value="RNA_pol_sigma_r2"/>
</dbReference>
<dbReference type="InterPro" id="IPR014284">
    <property type="entry name" value="RNA_pol_sigma-70_dom"/>
</dbReference>
<evidence type="ECO:0000313" key="10">
    <source>
        <dbReference type="Proteomes" id="UP000031419"/>
    </source>
</evidence>
<dbReference type="STRING" id="28042.GU90_02695"/>
<evidence type="ECO:0000259" key="7">
    <source>
        <dbReference type="PROSITE" id="PS00715"/>
    </source>
</evidence>
<gene>
    <name evidence="9" type="ORF">GU90_02695</name>
</gene>
<dbReference type="SUPFAM" id="SSF88946">
    <property type="entry name" value="Sigma2 domain of RNA polymerase sigma factors"/>
    <property type="match status" value="1"/>
</dbReference>
<dbReference type="FunFam" id="1.10.601.10:FF:000001">
    <property type="entry name" value="RNA polymerase sigma factor SigA"/>
    <property type="match status" value="1"/>
</dbReference>
<dbReference type="Pfam" id="PF04542">
    <property type="entry name" value="Sigma70_r2"/>
    <property type="match status" value="1"/>
</dbReference>
<dbReference type="GO" id="GO:0016987">
    <property type="term" value="F:sigma factor activity"/>
    <property type="evidence" value="ECO:0007669"/>
    <property type="project" value="UniProtKB-KW"/>
</dbReference>
<keyword evidence="4 6" id="KW-0238">DNA-binding</keyword>
<dbReference type="InterPro" id="IPR007624">
    <property type="entry name" value="RNA_pol_sigma70_r3"/>
</dbReference>
<reference evidence="9 10" key="1">
    <citation type="submission" date="2014-06" db="EMBL/GenBank/DDBJ databases">
        <title>Saccharopolyspora rectivirgula DSM-43113 Genome sequencing.</title>
        <authorList>
            <person name="Barrera C."/>
            <person name="Millon L."/>
            <person name="Rognon B."/>
            <person name="Zaugg C."/>
            <person name="Monod M."/>
        </authorList>
    </citation>
    <scope>NUCLEOTIDE SEQUENCE [LARGE SCALE GENOMIC DNA]</scope>
    <source>
        <strain evidence="9 10">DSM 43113</strain>
    </source>
</reference>
<dbReference type="InterPro" id="IPR050239">
    <property type="entry name" value="Sigma-70_RNA_pol_init_factors"/>
</dbReference>
<dbReference type="OrthoDB" id="9804285at2"/>
<dbReference type="Pfam" id="PF04545">
    <property type="entry name" value="Sigma70_r4"/>
    <property type="match status" value="1"/>
</dbReference>
<dbReference type="InterPro" id="IPR007627">
    <property type="entry name" value="RNA_pol_sigma70_r2"/>
</dbReference>
<dbReference type="AlphaFoldDB" id="A0A073B3G4"/>
<dbReference type="CDD" id="cd06171">
    <property type="entry name" value="Sigma70_r4"/>
    <property type="match status" value="1"/>
</dbReference>
<evidence type="ECO:0000256" key="2">
    <source>
        <dbReference type="ARBA" id="ARBA00023015"/>
    </source>
</evidence>
<evidence type="ECO:0000256" key="5">
    <source>
        <dbReference type="ARBA" id="ARBA00023163"/>
    </source>
</evidence>
<dbReference type="PROSITE" id="PS00716">
    <property type="entry name" value="SIGMA70_2"/>
    <property type="match status" value="1"/>
</dbReference>
<dbReference type="PANTHER" id="PTHR30603:SF60">
    <property type="entry name" value="RNA POLYMERASE SIGMA FACTOR RPOD"/>
    <property type="match status" value="1"/>
</dbReference>
<dbReference type="PANTHER" id="PTHR30603">
    <property type="entry name" value="RNA POLYMERASE SIGMA FACTOR RPO"/>
    <property type="match status" value="1"/>
</dbReference>
<evidence type="ECO:0000313" key="9">
    <source>
        <dbReference type="EMBL" id="KEI45807.1"/>
    </source>
</evidence>
<dbReference type="GO" id="GO:0006352">
    <property type="term" value="P:DNA-templated transcription initiation"/>
    <property type="evidence" value="ECO:0007669"/>
    <property type="project" value="InterPro"/>
</dbReference>
<evidence type="ECO:0000256" key="3">
    <source>
        <dbReference type="ARBA" id="ARBA00023082"/>
    </source>
</evidence>
<name>A0A073B3G4_9PSEU</name>
<dbReference type="GO" id="GO:0003677">
    <property type="term" value="F:DNA binding"/>
    <property type="evidence" value="ECO:0007669"/>
    <property type="project" value="UniProtKB-KW"/>
</dbReference>
<organism evidence="9 10">
    <name type="scientific">Saccharopolyspora rectivirgula</name>
    <dbReference type="NCBI Taxonomy" id="28042"/>
    <lineage>
        <taxon>Bacteria</taxon>
        <taxon>Bacillati</taxon>
        <taxon>Actinomycetota</taxon>
        <taxon>Actinomycetes</taxon>
        <taxon>Pseudonocardiales</taxon>
        <taxon>Pseudonocardiaceae</taxon>
        <taxon>Saccharopolyspora</taxon>
    </lineage>
</organism>
<dbReference type="InterPro" id="IPR036388">
    <property type="entry name" value="WH-like_DNA-bd_sf"/>
</dbReference>
<comment type="caution">
    <text evidence="9">The sequence shown here is derived from an EMBL/GenBank/DDBJ whole genome shotgun (WGS) entry which is preliminary data.</text>
</comment>
<dbReference type="PRINTS" id="PR00046">
    <property type="entry name" value="SIGMA70FCT"/>
</dbReference>
<dbReference type="SUPFAM" id="SSF88659">
    <property type="entry name" value="Sigma3 and sigma4 domains of RNA polymerase sigma factors"/>
    <property type="match status" value="2"/>
</dbReference>
<dbReference type="RefSeq" id="WP_029721304.1">
    <property type="nucleotide sequence ID" value="NZ_JNVU01000009.1"/>
</dbReference>
<dbReference type="Pfam" id="PF04539">
    <property type="entry name" value="Sigma70_r3"/>
    <property type="match status" value="1"/>
</dbReference>
<evidence type="ECO:0000259" key="8">
    <source>
        <dbReference type="PROSITE" id="PS00716"/>
    </source>
</evidence>
<dbReference type="NCBIfam" id="TIGR02937">
    <property type="entry name" value="sigma70-ECF"/>
    <property type="match status" value="1"/>
</dbReference>
<dbReference type="InterPro" id="IPR009042">
    <property type="entry name" value="RNA_pol_sigma70_r1_2"/>
</dbReference>
<dbReference type="eggNOG" id="COG0568">
    <property type="taxonomic scope" value="Bacteria"/>
</dbReference>
<dbReference type="Gene3D" id="1.10.601.10">
    <property type="entry name" value="RNA Polymerase Primary Sigma Factor"/>
    <property type="match status" value="2"/>
</dbReference>
<dbReference type="InterPro" id="IPR013324">
    <property type="entry name" value="RNA_pol_sigma_r3/r4-like"/>
</dbReference>
<evidence type="ECO:0000256" key="1">
    <source>
        <dbReference type="ARBA" id="ARBA00007788"/>
    </source>
</evidence>